<accession>A0AB39USI9</accession>
<dbReference type="Gene3D" id="3.40.190.10">
    <property type="entry name" value="Periplasmic binding protein-like II"/>
    <property type="match status" value="2"/>
</dbReference>
<evidence type="ECO:0000256" key="3">
    <source>
        <dbReference type="ARBA" id="ARBA00022723"/>
    </source>
</evidence>
<dbReference type="PANTHER" id="PTHR30632:SF14">
    <property type="entry name" value="TUNGSTATE_MOLYBDATE_CHROMATE-BINDING PROTEIN MODA"/>
    <property type="match status" value="1"/>
</dbReference>
<feature type="binding site" evidence="6">
    <location>
        <position position="77"/>
    </location>
    <ligand>
        <name>molybdate</name>
        <dbReference type="ChEBI" id="CHEBI:36264"/>
    </ligand>
</feature>
<dbReference type="GO" id="GO:0015689">
    <property type="term" value="P:molybdate ion transport"/>
    <property type="evidence" value="ECO:0007669"/>
    <property type="project" value="InterPro"/>
</dbReference>
<evidence type="ECO:0000313" key="7">
    <source>
        <dbReference type="EMBL" id="XDT71261.1"/>
    </source>
</evidence>
<organism evidence="7">
    <name type="scientific">Thermohahella caldifontis</name>
    <dbReference type="NCBI Taxonomy" id="3142973"/>
    <lineage>
        <taxon>Bacteria</taxon>
        <taxon>Pseudomonadati</taxon>
        <taxon>Pseudomonadota</taxon>
        <taxon>Gammaproteobacteria</taxon>
        <taxon>Oceanospirillales</taxon>
        <taxon>Hahellaceae</taxon>
        <taxon>Thermohahella</taxon>
    </lineage>
</organism>
<dbReference type="InterPro" id="IPR044084">
    <property type="entry name" value="AvModA-like_subst-bd"/>
</dbReference>
<dbReference type="EMBL" id="CP154858">
    <property type="protein sequence ID" value="XDT71261.1"/>
    <property type="molecule type" value="Genomic_DNA"/>
</dbReference>
<evidence type="ECO:0000256" key="2">
    <source>
        <dbReference type="ARBA" id="ARBA00022505"/>
    </source>
</evidence>
<dbReference type="InterPro" id="IPR050682">
    <property type="entry name" value="ModA/WtpA"/>
</dbReference>
<dbReference type="PANTHER" id="PTHR30632">
    <property type="entry name" value="MOLYBDATE-BINDING PERIPLASMIC PROTEIN"/>
    <property type="match status" value="1"/>
</dbReference>
<evidence type="ECO:0000256" key="6">
    <source>
        <dbReference type="PIRSR" id="PIRSR004846-1"/>
    </source>
</evidence>
<dbReference type="KEGG" id="tcd:AAIA72_10635"/>
<dbReference type="SUPFAM" id="SSF53850">
    <property type="entry name" value="Periplasmic binding protein-like II"/>
    <property type="match status" value="1"/>
</dbReference>
<protein>
    <submittedName>
        <fullName evidence="7">Molybdate ABC transporter substrate-binding protein</fullName>
    </submittedName>
</protein>
<keyword evidence="2 6" id="KW-0500">Molybdenum</keyword>
<dbReference type="GO" id="GO:1901359">
    <property type="term" value="F:tungstate binding"/>
    <property type="evidence" value="ECO:0007669"/>
    <property type="project" value="UniProtKB-ARBA"/>
</dbReference>
<feature type="binding site" evidence="6">
    <location>
        <position position="185"/>
    </location>
    <ligand>
        <name>molybdate</name>
        <dbReference type="ChEBI" id="CHEBI:36264"/>
    </ligand>
</feature>
<dbReference type="RefSeq" id="WP_369600299.1">
    <property type="nucleotide sequence ID" value="NZ_CP154858.1"/>
</dbReference>
<reference evidence="7" key="1">
    <citation type="submission" date="2024-05" db="EMBL/GenBank/DDBJ databases">
        <title>Genome sequencing of novel strain.</title>
        <authorList>
            <person name="Ganbat D."/>
            <person name="Ganbat S."/>
            <person name="Lee S.-J."/>
        </authorList>
    </citation>
    <scope>NUCLEOTIDE SEQUENCE</scope>
    <source>
        <strain evidence="7">SMD15-11</strain>
    </source>
</reference>
<dbReference type="AlphaFoldDB" id="A0AB39USI9"/>
<evidence type="ECO:0000256" key="5">
    <source>
        <dbReference type="ARBA" id="ARBA00062515"/>
    </source>
</evidence>
<evidence type="ECO:0000256" key="4">
    <source>
        <dbReference type="ARBA" id="ARBA00022729"/>
    </source>
</evidence>
<comment type="subunit">
    <text evidence="5">The complex is composed of two ATP-binding proteins (ModC), two transmembrane proteins (ModB) and a solute-binding protein (ModA).</text>
</comment>
<dbReference type="GO" id="GO:0030973">
    <property type="term" value="F:molybdate ion binding"/>
    <property type="evidence" value="ECO:0007669"/>
    <property type="project" value="InterPro"/>
</dbReference>
<dbReference type="GO" id="GO:0046872">
    <property type="term" value="F:metal ion binding"/>
    <property type="evidence" value="ECO:0007669"/>
    <property type="project" value="UniProtKB-KW"/>
</dbReference>
<dbReference type="Pfam" id="PF13531">
    <property type="entry name" value="SBP_bac_11"/>
    <property type="match status" value="1"/>
</dbReference>
<keyword evidence="4" id="KW-0732">Signal</keyword>
<evidence type="ECO:0000256" key="1">
    <source>
        <dbReference type="ARBA" id="ARBA00009175"/>
    </source>
</evidence>
<gene>
    <name evidence="7" type="primary">modA</name>
    <name evidence="7" type="ORF">AAIA72_10635</name>
</gene>
<keyword evidence="3 6" id="KW-0479">Metal-binding</keyword>
<dbReference type="NCBIfam" id="TIGR01256">
    <property type="entry name" value="modA"/>
    <property type="match status" value="1"/>
</dbReference>
<sequence length="264" mass="28659">MPYLPLTSERIPPTLRVDALSRLLVLVALLAGLLPVAAAASTVNIAVASNFRSTMEDLVDTYRQHSGQTLRPAYGSTGKLYAQIRHGAPFAALFAADTETPARLVREGHALPDTQFIYARGRLVLWSPQPGLVDGEGRVLQQGGFRRLAIANPKLAPYGRAAEDVMQALGVWQVLQPRLVRGENVGQAFQYVASGAAELGFVAASQLDRGKPAGSVWYPPPSLYTPILQSAVMLQESPQVRAFFRFVRSEAGRAIIRQHGYDTP</sequence>
<dbReference type="PIRSF" id="PIRSF004846">
    <property type="entry name" value="ModA"/>
    <property type="match status" value="1"/>
</dbReference>
<comment type="similarity">
    <text evidence="1">Belongs to the bacterial solute-binding protein ModA family.</text>
</comment>
<name>A0AB39USI9_9GAMM</name>
<dbReference type="CDD" id="cd13539">
    <property type="entry name" value="PBP2_AvModA"/>
    <property type="match status" value="1"/>
</dbReference>
<dbReference type="InterPro" id="IPR005950">
    <property type="entry name" value="ModA"/>
</dbReference>
<proteinExistence type="inferred from homology"/>
<dbReference type="FunFam" id="3.40.190.10:FF:000035">
    <property type="entry name" value="Molybdate ABC transporter substrate-binding protein"/>
    <property type="match status" value="1"/>
</dbReference>